<keyword evidence="6" id="KW-0479">Metal-binding</keyword>
<evidence type="ECO:0000256" key="12">
    <source>
        <dbReference type="ARBA" id="ARBA00049535"/>
    </source>
</evidence>
<dbReference type="GO" id="GO:0016301">
    <property type="term" value="F:kinase activity"/>
    <property type="evidence" value="ECO:0007669"/>
    <property type="project" value="UniProtKB-KW"/>
</dbReference>
<evidence type="ECO:0000256" key="4">
    <source>
        <dbReference type="ARBA" id="ARBA00013247"/>
    </source>
</evidence>
<dbReference type="GO" id="GO:0002189">
    <property type="term" value="C:ribose phosphate diphosphokinase complex"/>
    <property type="evidence" value="ECO:0007669"/>
    <property type="project" value="UniProtKB-ARBA"/>
</dbReference>
<evidence type="ECO:0000256" key="6">
    <source>
        <dbReference type="ARBA" id="ARBA00022723"/>
    </source>
</evidence>
<evidence type="ECO:0000256" key="11">
    <source>
        <dbReference type="ARBA" id="ARBA00022842"/>
    </source>
</evidence>
<feature type="region of interest" description="Disordered" evidence="13">
    <location>
        <begin position="68"/>
        <end position="118"/>
    </location>
</feature>
<dbReference type="EC" id="2.7.6.1" evidence="4"/>
<dbReference type="GO" id="GO:0009156">
    <property type="term" value="P:ribonucleoside monophosphate biosynthetic process"/>
    <property type="evidence" value="ECO:0007669"/>
    <property type="project" value="InterPro"/>
</dbReference>
<dbReference type="FunFam" id="3.40.50.2020:FF:000005">
    <property type="entry name" value="Ribose-phosphate pyrophosphokinase 1"/>
    <property type="match status" value="1"/>
</dbReference>
<evidence type="ECO:0000256" key="10">
    <source>
        <dbReference type="ARBA" id="ARBA00022840"/>
    </source>
</evidence>
<dbReference type="Proteomes" id="UP000053890">
    <property type="component" value="Unassembled WGS sequence"/>
</dbReference>
<comment type="subcellular location">
    <subcellularLocation>
        <location evidence="1">Cytoplasm</location>
    </subcellularLocation>
</comment>
<accession>A0A194SDA1</accession>
<keyword evidence="11" id="KW-0460">Magnesium</keyword>
<keyword evidence="8" id="KW-0547">Nucleotide-binding</keyword>
<evidence type="ECO:0000256" key="5">
    <source>
        <dbReference type="ARBA" id="ARBA00022679"/>
    </source>
</evidence>
<dbReference type="FunFam" id="3.40.50.2020:FF:000014">
    <property type="entry name" value="Ribose-phosphate pyrophosphokinase 1"/>
    <property type="match status" value="2"/>
</dbReference>
<feature type="domain" description="Ribose-phosphate pyrophosphokinase N-terminal" evidence="14">
    <location>
        <begin position="118"/>
        <end position="177"/>
    </location>
</feature>
<feature type="compositionally biased region" description="Basic and acidic residues" evidence="13">
    <location>
        <begin position="78"/>
        <end position="88"/>
    </location>
</feature>
<dbReference type="OrthoDB" id="413572at2759"/>
<keyword evidence="7" id="KW-0545">Nucleotide biosynthesis</keyword>
<evidence type="ECO:0000313" key="16">
    <source>
        <dbReference type="Proteomes" id="UP000053890"/>
    </source>
</evidence>
<evidence type="ECO:0000256" key="3">
    <source>
        <dbReference type="ARBA" id="ARBA00006478"/>
    </source>
</evidence>
<dbReference type="Pfam" id="PF13793">
    <property type="entry name" value="Pribosyltran_N"/>
    <property type="match status" value="2"/>
</dbReference>
<dbReference type="PANTHER" id="PTHR10210:SF46">
    <property type="entry name" value="RIBOSE-PHOSPHATE DIPHOSPHOKINASE"/>
    <property type="match status" value="1"/>
</dbReference>
<dbReference type="CDD" id="cd06223">
    <property type="entry name" value="PRTases_typeI"/>
    <property type="match status" value="1"/>
</dbReference>
<dbReference type="OMA" id="DNLWTEP"/>
<dbReference type="InterPro" id="IPR000836">
    <property type="entry name" value="PRTase_dom"/>
</dbReference>
<dbReference type="GO" id="GO:0005737">
    <property type="term" value="C:cytoplasm"/>
    <property type="evidence" value="ECO:0007669"/>
    <property type="project" value="UniProtKB-SubCell"/>
</dbReference>
<gene>
    <name evidence="15" type="ORF">RHOBADRAFT_50888</name>
</gene>
<dbReference type="GeneID" id="28975990"/>
<dbReference type="InterPro" id="IPR029057">
    <property type="entry name" value="PRTase-like"/>
</dbReference>
<protein>
    <recommendedName>
        <fullName evidence="4">ribose-phosphate diphosphokinase</fullName>
        <ecNumber evidence="4">2.7.6.1</ecNumber>
    </recommendedName>
</protein>
<comment type="catalytic activity">
    <reaction evidence="12">
        <text>D-ribose 5-phosphate + ATP = 5-phospho-alpha-D-ribose 1-diphosphate + AMP + H(+)</text>
        <dbReference type="Rhea" id="RHEA:15609"/>
        <dbReference type="ChEBI" id="CHEBI:15378"/>
        <dbReference type="ChEBI" id="CHEBI:30616"/>
        <dbReference type="ChEBI" id="CHEBI:58017"/>
        <dbReference type="ChEBI" id="CHEBI:78346"/>
        <dbReference type="ChEBI" id="CHEBI:456215"/>
        <dbReference type="EC" id="2.7.6.1"/>
    </reaction>
</comment>
<evidence type="ECO:0000256" key="2">
    <source>
        <dbReference type="ARBA" id="ARBA00004996"/>
    </source>
</evidence>
<keyword evidence="9" id="KW-0418">Kinase</keyword>
<dbReference type="Pfam" id="PF14572">
    <property type="entry name" value="Pribosyl_synth"/>
    <property type="match status" value="1"/>
</dbReference>
<keyword evidence="10" id="KW-0067">ATP-binding</keyword>
<dbReference type="RefSeq" id="XP_018274469.1">
    <property type="nucleotide sequence ID" value="XM_018415542.1"/>
</dbReference>
<comment type="similarity">
    <text evidence="3">Belongs to the ribose-phosphate pyrophosphokinase family.</text>
</comment>
<sequence length="376" mass="40871">MMHNGTSIKLLTGNSHPELAAMVAERLGIPLTPCTVKKFSDNETSVQIGASVREEDVFIIQTGFNPSPHPFNAKARHYGHDGNPEESRPGTPLPPLARATDLNSRPTSPSKPTPAPFNDPNDLLMELLILISACKTASAKRITAVIPCFPYARMDRKDKSRSPITAKLIANMLEIAGCDHVITMDLHASQIQGFFEVPVDNLWTEPSMVRWVKDNIADWSDAIIVSPDAGGAKRATTLADRLDCDFALINRNRSKGDGPDAEGKMELLVGDVKDKVAILIDDMADTGGTIKLATQTLVEKGVKEVYALVSHGLLSGESMQELAKMPIVKVVVSNTINQAEHLKQAQGKLEIMDISPVLAESIRRTHNGESISLLFK</sequence>
<evidence type="ECO:0000256" key="1">
    <source>
        <dbReference type="ARBA" id="ARBA00004496"/>
    </source>
</evidence>
<organism evidence="15 16">
    <name type="scientific">Rhodotorula graminis (strain WP1)</name>
    <dbReference type="NCBI Taxonomy" id="578459"/>
    <lineage>
        <taxon>Eukaryota</taxon>
        <taxon>Fungi</taxon>
        <taxon>Dikarya</taxon>
        <taxon>Basidiomycota</taxon>
        <taxon>Pucciniomycotina</taxon>
        <taxon>Microbotryomycetes</taxon>
        <taxon>Sporidiobolales</taxon>
        <taxon>Sporidiobolaceae</taxon>
        <taxon>Rhodotorula</taxon>
    </lineage>
</organism>
<dbReference type="GO" id="GO:0000287">
    <property type="term" value="F:magnesium ion binding"/>
    <property type="evidence" value="ECO:0007669"/>
    <property type="project" value="InterPro"/>
</dbReference>
<dbReference type="GO" id="GO:0006164">
    <property type="term" value="P:purine nucleotide biosynthetic process"/>
    <property type="evidence" value="ECO:0007669"/>
    <property type="project" value="TreeGrafter"/>
</dbReference>
<dbReference type="GO" id="GO:0004749">
    <property type="term" value="F:ribose phosphate diphosphokinase activity"/>
    <property type="evidence" value="ECO:0007669"/>
    <property type="project" value="UniProtKB-EC"/>
</dbReference>
<dbReference type="SUPFAM" id="SSF53271">
    <property type="entry name" value="PRTase-like"/>
    <property type="match status" value="2"/>
</dbReference>
<dbReference type="SMART" id="SM01400">
    <property type="entry name" value="Pribosyltran_N"/>
    <property type="match status" value="1"/>
</dbReference>
<feature type="domain" description="Ribose-phosphate pyrophosphokinase N-terminal" evidence="14">
    <location>
        <begin position="8"/>
        <end position="66"/>
    </location>
</feature>
<name>A0A194SDA1_RHOGW</name>
<dbReference type="Gene3D" id="3.40.50.2020">
    <property type="match status" value="3"/>
</dbReference>
<dbReference type="AlphaFoldDB" id="A0A194SDA1"/>
<dbReference type="InterPro" id="IPR000842">
    <property type="entry name" value="PRib_PP_synth_CS"/>
</dbReference>
<evidence type="ECO:0000256" key="8">
    <source>
        <dbReference type="ARBA" id="ARBA00022741"/>
    </source>
</evidence>
<proteinExistence type="inferred from homology"/>
<keyword evidence="5" id="KW-0808">Transferase</keyword>
<dbReference type="PANTHER" id="PTHR10210">
    <property type="entry name" value="RIBOSE-PHOSPHATE DIPHOSPHOKINASE FAMILY MEMBER"/>
    <property type="match status" value="1"/>
</dbReference>
<dbReference type="GO" id="GO:0005524">
    <property type="term" value="F:ATP binding"/>
    <property type="evidence" value="ECO:0007669"/>
    <property type="project" value="UniProtKB-KW"/>
</dbReference>
<dbReference type="STRING" id="578459.A0A194SDA1"/>
<evidence type="ECO:0000259" key="14">
    <source>
        <dbReference type="Pfam" id="PF13793"/>
    </source>
</evidence>
<comment type="pathway">
    <text evidence="2">Metabolic intermediate biosynthesis; 5-phospho-alpha-D-ribose 1-diphosphate biosynthesis; 5-phospho-alpha-D-ribose 1-diphosphate from D-ribose 5-phosphate (route I): step 1/1.</text>
</comment>
<evidence type="ECO:0000256" key="9">
    <source>
        <dbReference type="ARBA" id="ARBA00022777"/>
    </source>
</evidence>
<dbReference type="InterPro" id="IPR029099">
    <property type="entry name" value="Pribosyltran_N"/>
</dbReference>
<evidence type="ECO:0000256" key="13">
    <source>
        <dbReference type="SAM" id="MobiDB-lite"/>
    </source>
</evidence>
<dbReference type="PROSITE" id="PS00114">
    <property type="entry name" value="PRPP_SYNTHASE"/>
    <property type="match status" value="1"/>
</dbReference>
<reference evidence="15 16" key="1">
    <citation type="journal article" date="2015" name="Front. Microbiol.">
        <title>Genome sequence of the plant growth promoting endophytic yeast Rhodotorula graminis WP1.</title>
        <authorList>
            <person name="Firrincieli A."/>
            <person name="Otillar R."/>
            <person name="Salamov A."/>
            <person name="Schmutz J."/>
            <person name="Khan Z."/>
            <person name="Redman R.S."/>
            <person name="Fleck N.D."/>
            <person name="Lindquist E."/>
            <person name="Grigoriev I.V."/>
            <person name="Doty S.L."/>
        </authorList>
    </citation>
    <scope>NUCLEOTIDE SEQUENCE [LARGE SCALE GENOMIC DNA]</scope>
    <source>
        <strain evidence="15 16">WP1</strain>
    </source>
</reference>
<evidence type="ECO:0000313" key="15">
    <source>
        <dbReference type="EMBL" id="KPV78420.1"/>
    </source>
</evidence>
<dbReference type="NCBIfam" id="TIGR01251">
    <property type="entry name" value="ribP_PPkin"/>
    <property type="match status" value="1"/>
</dbReference>
<keyword evidence="16" id="KW-1185">Reference proteome</keyword>
<evidence type="ECO:0000256" key="7">
    <source>
        <dbReference type="ARBA" id="ARBA00022727"/>
    </source>
</evidence>
<dbReference type="EMBL" id="KQ474073">
    <property type="protein sequence ID" value="KPV78420.1"/>
    <property type="molecule type" value="Genomic_DNA"/>
</dbReference>
<dbReference type="InterPro" id="IPR005946">
    <property type="entry name" value="Rib-P_diPkinase"/>
</dbReference>
<dbReference type="GO" id="GO:0006015">
    <property type="term" value="P:5-phosphoribose 1-diphosphate biosynthetic process"/>
    <property type="evidence" value="ECO:0007669"/>
    <property type="project" value="TreeGrafter"/>
</dbReference>